<feature type="transmembrane region" description="Helical" evidence="3">
    <location>
        <begin position="20"/>
        <end position="52"/>
    </location>
</feature>
<keyword evidence="3" id="KW-1133">Transmembrane helix</keyword>
<evidence type="ECO:0000259" key="4">
    <source>
        <dbReference type="SMART" id="SM00563"/>
    </source>
</evidence>
<dbReference type="AlphaFoldDB" id="A0A1D3TLL4"/>
<dbReference type="Proteomes" id="UP000242942">
    <property type="component" value="Chromosome 12"/>
</dbReference>
<dbReference type="SMART" id="SM00563">
    <property type="entry name" value="PlsC"/>
    <property type="match status" value="1"/>
</dbReference>
<dbReference type="GO" id="GO:0005783">
    <property type="term" value="C:endoplasmic reticulum"/>
    <property type="evidence" value="ECO:0007669"/>
    <property type="project" value="TreeGrafter"/>
</dbReference>
<dbReference type="VEuPathDB" id="PlasmoDB:PocGH01_12070500"/>
<keyword evidence="2 5" id="KW-0012">Acyltransferase</keyword>
<dbReference type="PANTHER" id="PTHR10434:SF11">
    <property type="entry name" value="1-ACYL-SN-GLYCEROL-3-PHOSPHATE ACYLTRANSFERASE"/>
    <property type="match status" value="1"/>
</dbReference>
<sequence>MEDSKKSTYKPSNIIIRLFVSAYISVLLIFLMTFAVVSQFICFILFFPIILYSREARITIFGYCFRIAMYTICSPLNPFWRVKIIRKPKKGYYPYRTLLMSNHLSSLDPWLISAYTLKWNIKFIFKASLFKVPIGGLALYLAGDIPIYFTKGKGGWEVKSGGVDSVMKQCREYQDLNICLTIFPEGTRSLNGQLQLFKSGFFRYAIENNSEILPFVVHGTSKLWPVRGKLLDMGTAYISFGDPIQPTPGMTIDQLKEKTRNAMLELIKEFPDYDPEVDTLATEMSNVRGHGF</sequence>
<dbReference type="GO" id="GO:0006654">
    <property type="term" value="P:phosphatidic acid biosynthetic process"/>
    <property type="evidence" value="ECO:0007669"/>
    <property type="project" value="TreeGrafter"/>
</dbReference>
<dbReference type="Pfam" id="PF01553">
    <property type="entry name" value="Acyltransferase"/>
    <property type="match status" value="1"/>
</dbReference>
<evidence type="ECO:0000256" key="2">
    <source>
        <dbReference type="ARBA" id="ARBA00023315"/>
    </source>
</evidence>
<accession>A0A1D3TLL4</accession>
<evidence type="ECO:0000256" key="1">
    <source>
        <dbReference type="ARBA" id="ARBA00022679"/>
    </source>
</evidence>
<dbReference type="VEuPathDB" id="PlasmoDB:POWCR01_120065200"/>
<name>A0A1D3TLL4_PLAOA</name>
<keyword evidence="6" id="KW-1185">Reference proteome</keyword>
<keyword evidence="1 5" id="KW-0808">Transferase</keyword>
<dbReference type="SUPFAM" id="SSF69593">
    <property type="entry name" value="Glycerol-3-phosphate (1)-acyltransferase"/>
    <property type="match status" value="1"/>
</dbReference>
<reference evidence="5 6" key="1">
    <citation type="submission" date="2016-06" db="EMBL/GenBank/DDBJ databases">
        <authorList>
            <consortium name="Pathogen Informatics"/>
        </authorList>
    </citation>
    <scope>NUCLEOTIDE SEQUENCE [LARGE SCALE GENOMIC DNA]</scope>
    <source>
        <strain evidence="5">PocGH01</strain>
    </source>
</reference>
<organism evidence="5 6">
    <name type="scientific">Plasmodium ovale</name>
    <name type="common">malaria parasite P. ovale</name>
    <dbReference type="NCBI Taxonomy" id="36330"/>
    <lineage>
        <taxon>Eukaryota</taxon>
        <taxon>Sar</taxon>
        <taxon>Alveolata</taxon>
        <taxon>Apicomplexa</taxon>
        <taxon>Aconoidasida</taxon>
        <taxon>Haemosporida</taxon>
        <taxon>Plasmodiidae</taxon>
        <taxon>Plasmodium</taxon>
        <taxon>Plasmodium (Plasmodium)</taxon>
    </lineage>
</organism>
<keyword evidence="3" id="KW-0472">Membrane</keyword>
<keyword evidence="3" id="KW-0812">Transmembrane</keyword>
<gene>
    <name evidence="5" type="primary">LPAAT</name>
    <name evidence="5" type="ORF">POCGH01_12070500</name>
</gene>
<dbReference type="OrthoDB" id="417078at2759"/>
<feature type="domain" description="Phospholipid/glycerol acyltransferase" evidence="4">
    <location>
        <begin position="97"/>
        <end position="220"/>
    </location>
</feature>
<dbReference type="CDD" id="cd07989">
    <property type="entry name" value="LPLAT_AGPAT-like"/>
    <property type="match status" value="1"/>
</dbReference>
<evidence type="ECO:0000313" key="5">
    <source>
        <dbReference type="EMBL" id="SCP05838.1"/>
    </source>
</evidence>
<protein>
    <submittedName>
        <fullName evidence="5">1-acyl-sn-glycerol-3-phosphate acyltransferase, putative</fullName>
    </submittedName>
</protein>
<feature type="transmembrane region" description="Helical" evidence="3">
    <location>
        <begin position="58"/>
        <end position="80"/>
    </location>
</feature>
<dbReference type="GO" id="GO:0003841">
    <property type="term" value="F:1-acylglycerol-3-phosphate O-acyltransferase activity"/>
    <property type="evidence" value="ECO:0007669"/>
    <property type="project" value="TreeGrafter"/>
</dbReference>
<evidence type="ECO:0000256" key="3">
    <source>
        <dbReference type="SAM" id="Phobius"/>
    </source>
</evidence>
<dbReference type="InterPro" id="IPR002123">
    <property type="entry name" value="Plipid/glycerol_acylTrfase"/>
</dbReference>
<evidence type="ECO:0000313" key="6">
    <source>
        <dbReference type="Proteomes" id="UP000242942"/>
    </source>
</evidence>
<dbReference type="EMBL" id="LT594593">
    <property type="protein sequence ID" value="SCP05838.1"/>
    <property type="molecule type" value="Genomic_DNA"/>
</dbReference>
<dbReference type="PANTHER" id="PTHR10434">
    <property type="entry name" value="1-ACYL-SN-GLYCEROL-3-PHOSPHATE ACYLTRANSFERASE"/>
    <property type="match status" value="1"/>
</dbReference>
<proteinExistence type="predicted"/>